<comment type="caution">
    <text evidence="3">The sequence shown here is derived from an EMBL/GenBank/DDBJ whole genome shotgun (WGS) entry which is preliminary data.</text>
</comment>
<evidence type="ECO:0000313" key="3">
    <source>
        <dbReference type="EMBL" id="GHJ85606.1"/>
    </source>
</evidence>
<protein>
    <submittedName>
        <fullName evidence="3">Uncharacterized protein</fullName>
    </submittedName>
</protein>
<feature type="compositionally biased region" description="Acidic residues" evidence="1">
    <location>
        <begin position="16"/>
        <end position="29"/>
    </location>
</feature>
<name>A0A8H3TQL7_9TREE</name>
<gene>
    <name evidence="3" type="ORF">NliqN6_2008</name>
</gene>
<keyword evidence="4" id="KW-1185">Reference proteome</keyword>
<organism evidence="3 4">
    <name type="scientific">Naganishia liquefaciens</name>
    <dbReference type="NCBI Taxonomy" id="104408"/>
    <lineage>
        <taxon>Eukaryota</taxon>
        <taxon>Fungi</taxon>
        <taxon>Dikarya</taxon>
        <taxon>Basidiomycota</taxon>
        <taxon>Agaricomycotina</taxon>
        <taxon>Tremellomycetes</taxon>
        <taxon>Filobasidiales</taxon>
        <taxon>Filobasidiaceae</taxon>
        <taxon>Naganishia</taxon>
    </lineage>
</organism>
<dbReference type="AlphaFoldDB" id="A0A8H3TQL7"/>
<dbReference type="Proteomes" id="UP000620104">
    <property type="component" value="Unassembled WGS sequence"/>
</dbReference>
<reference evidence="3" key="1">
    <citation type="submission" date="2020-07" db="EMBL/GenBank/DDBJ databases">
        <title>Draft Genome Sequence of a Deep-Sea Yeast, Naganishia (Cryptococcus) liquefaciens strain N6.</title>
        <authorList>
            <person name="Han Y.W."/>
            <person name="Kajitani R."/>
            <person name="Morimoto H."/>
            <person name="Parhat M."/>
            <person name="Tsubouchi H."/>
            <person name="Bakenova O."/>
            <person name="Ogata M."/>
            <person name="Argunhan B."/>
            <person name="Aoki R."/>
            <person name="Kajiwara S."/>
            <person name="Itoh T."/>
            <person name="Iwasaki H."/>
        </authorList>
    </citation>
    <scope>NUCLEOTIDE SEQUENCE</scope>
    <source>
        <strain evidence="3">N6</strain>
    </source>
</reference>
<proteinExistence type="predicted"/>
<evidence type="ECO:0000256" key="1">
    <source>
        <dbReference type="SAM" id="MobiDB-lite"/>
    </source>
</evidence>
<feature type="transmembrane region" description="Helical" evidence="2">
    <location>
        <begin position="266"/>
        <end position="289"/>
    </location>
</feature>
<dbReference type="EMBL" id="BLZA01000013">
    <property type="protein sequence ID" value="GHJ85606.1"/>
    <property type="molecule type" value="Genomic_DNA"/>
</dbReference>
<keyword evidence="2" id="KW-0472">Membrane</keyword>
<evidence type="ECO:0000256" key="2">
    <source>
        <dbReference type="SAM" id="Phobius"/>
    </source>
</evidence>
<keyword evidence="2" id="KW-1133">Transmembrane helix</keyword>
<evidence type="ECO:0000313" key="4">
    <source>
        <dbReference type="Proteomes" id="UP000620104"/>
    </source>
</evidence>
<keyword evidence="2" id="KW-0812">Transmembrane</keyword>
<feature type="region of interest" description="Disordered" evidence="1">
    <location>
        <begin position="1"/>
        <end position="29"/>
    </location>
</feature>
<sequence length="744" mass="85835">MVAPSQPQTGLKYESDSDPSEDELEDEADVEKWMVTESALNRWSRFPAEAQRANLDGPKNNPKILPLGNSTVPVIDEVSAWIKRNNGLPPSKGPFKPKGRRSTMQDAQSNYEMAEKTLDLDVPLFGDPDRVFYDRWADTLDYRWNYDFADLRLRRAKKGWKWRLVRIRPNGEVWVEPFLKPSQKPFAERGINSAQAHIPHVTSAELLSKLAAQAQWRWRGMPVTKREEEEDEKRLRHLIWVEALKNHYGFMGEILTQSSAEMGSSVYILMCAFFSIYVLLFVFGPPAAIPYLSEFLVALLPLQSSLKGILAMAADMKRKPGEKYTEGGNVRQWLLYWVIYQLLRRVFTPVSSTFRADFALRAHFSMMQGWISIVRPGWFKVVCGWRTLVLALCASPFFGSFSLHPEEKKIQRRRLMKVIWQERGQKMADDAILREIPKPDRSMAFPGSGPTQGRKNNMVRFDPEWYAKKLQLEARQYLGWHQEYYKGGYNTSSKQLSSARAPSETLRANVVKLGKYIDEFQRAKSENGALPPDFHLIDEKGFEECCRTIEKAIARTHIHARTNEGTQSFKWLLQDKYGASDEDSTKFLDALFYEQGIEAASHGGQRKATQNYGEFRNEWQKPLGPHSAQRPFWERGYVPDNKDHRQEAKDYEFYKKVLRPNTPERKLAHTPEFQSQWQEDMRALGRRPDLGQNLPWSDQFDIKFQDREDVSGLVEAERLVPGSGLDQRPGPTGRSNLAFLYKGT</sequence>
<dbReference type="OrthoDB" id="2591176at2759"/>
<accession>A0A8H3TQL7</accession>
<feature type="region of interest" description="Disordered" evidence="1">
    <location>
        <begin position="86"/>
        <end position="107"/>
    </location>
</feature>